<reference evidence="9" key="1">
    <citation type="submission" date="2018-12" db="EMBL/GenBank/DDBJ databases">
        <title>Tengunoibacter tsumagoiensis gen. nov., sp. nov., Dictyobacter kobayashii sp. nov., D. alpinus sp. nov., and D. joshuensis sp. nov. and description of Dictyobacteraceae fam. nov. within the order Ktedonobacterales isolated from Tengu-no-mugimeshi.</title>
        <authorList>
            <person name="Wang C.M."/>
            <person name="Zheng Y."/>
            <person name="Sakai Y."/>
            <person name="Toyoda A."/>
            <person name="Minakuchi Y."/>
            <person name="Abe K."/>
            <person name="Yokota A."/>
            <person name="Yabe S."/>
        </authorList>
    </citation>
    <scope>NUCLEOTIDE SEQUENCE [LARGE SCALE GENOMIC DNA]</scope>
    <source>
        <strain evidence="9">Uno16</strain>
    </source>
</reference>
<keyword evidence="4 6" id="KW-0408">Iron</keyword>
<keyword evidence="3 6" id="KW-0067">ATP-binding</keyword>
<dbReference type="PROSITE" id="PS01215">
    <property type="entry name" value="MRP"/>
    <property type="match status" value="1"/>
</dbReference>
<dbReference type="AlphaFoldDB" id="A0A402B847"/>
<dbReference type="HAMAP" id="MF_02040">
    <property type="entry name" value="Mrp_NBP35"/>
    <property type="match status" value="1"/>
</dbReference>
<feature type="binding site" evidence="6">
    <location>
        <begin position="108"/>
        <end position="115"/>
    </location>
    <ligand>
        <name>ATP</name>
        <dbReference type="ChEBI" id="CHEBI:30616"/>
    </ligand>
</feature>
<dbReference type="Proteomes" id="UP000287171">
    <property type="component" value="Unassembled WGS sequence"/>
</dbReference>
<dbReference type="GO" id="GO:0140663">
    <property type="term" value="F:ATP-dependent FeS chaperone activity"/>
    <property type="evidence" value="ECO:0007669"/>
    <property type="project" value="InterPro"/>
</dbReference>
<dbReference type="InterPro" id="IPR027417">
    <property type="entry name" value="P-loop_NTPase"/>
</dbReference>
<comment type="caution">
    <text evidence="8">The sequence shown here is derived from an EMBL/GenBank/DDBJ whole genome shotgun (WGS) entry which is preliminary data.</text>
</comment>
<dbReference type="PANTHER" id="PTHR42961:SF2">
    <property type="entry name" value="IRON-SULFUR PROTEIN NUBPL"/>
    <property type="match status" value="1"/>
</dbReference>
<gene>
    <name evidence="8" type="ORF">KDA_29730</name>
</gene>
<dbReference type="SUPFAM" id="SSF52540">
    <property type="entry name" value="P-loop containing nucleoside triphosphate hydrolases"/>
    <property type="match status" value="1"/>
</dbReference>
<dbReference type="GO" id="GO:0046872">
    <property type="term" value="F:metal ion binding"/>
    <property type="evidence" value="ECO:0007669"/>
    <property type="project" value="UniProtKB-KW"/>
</dbReference>
<dbReference type="InterPro" id="IPR019591">
    <property type="entry name" value="Mrp/NBP35_ATP-bd"/>
</dbReference>
<protein>
    <recommendedName>
        <fullName evidence="6">Iron-sulfur cluster carrier protein</fullName>
    </recommendedName>
</protein>
<sequence>MAETITTDMVIHDVVTKYPATVKVFHGHGLPCTACAVGARESVAGGARTHRFPPEKLELLIKDLNAAANGEVTSITPKKAPVGRGVPLTMANGAPDRKIKQVIAIMSGKGGVGKSLVTGLLAVSLRRQGQQVGILDGDITGPSIARMFGTKGQPTKSANGGIEPLRSKGGIKVVSMNMFLEKESDPVVWRGPMISSAIKQFYSDVDWGNLDYLLVDLPPGTSDAPMTVMQALPLDGVVIVSSPQMLATMIVMKCINMVQQLKGSIVGVVENMSYFETPKGERYEIFGSSNGAELVGMTGAPLLGTLPIDSALTTLCDAGRVEEYYAEHYEELAANFTNTLRIKR</sequence>
<keyword evidence="2 6" id="KW-0547">Nucleotide-binding</keyword>
<dbReference type="GO" id="GO:0005524">
    <property type="term" value="F:ATP binding"/>
    <property type="evidence" value="ECO:0007669"/>
    <property type="project" value="UniProtKB-UniRule"/>
</dbReference>
<dbReference type="CDD" id="cd02037">
    <property type="entry name" value="Mrp_NBP35"/>
    <property type="match status" value="1"/>
</dbReference>
<feature type="domain" description="DUF1858" evidence="7">
    <location>
        <begin position="5"/>
        <end position="57"/>
    </location>
</feature>
<comment type="subunit">
    <text evidence="6">Homodimer.</text>
</comment>
<dbReference type="RefSeq" id="WP_161982143.1">
    <property type="nucleotide sequence ID" value="NZ_BIFT01000001.1"/>
</dbReference>
<comment type="similarity">
    <text evidence="6">Belongs to the Mrp/NBP35 ATP-binding proteins family.</text>
</comment>
<dbReference type="InterPro" id="IPR015077">
    <property type="entry name" value="DUF1858"/>
</dbReference>
<dbReference type="GO" id="GO:0016226">
    <property type="term" value="P:iron-sulfur cluster assembly"/>
    <property type="evidence" value="ECO:0007669"/>
    <property type="project" value="InterPro"/>
</dbReference>
<keyword evidence="6" id="KW-0378">Hydrolase</keyword>
<dbReference type="EMBL" id="BIFT01000001">
    <property type="protein sequence ID" value="GCE27489.1"/>
    <property type="molecule type" value="Genomic_DNA"/>
</dbReference>
<evidence type="ECO:0000313" key="9">
    <source>
        <dbReference type="Proteomes" id="UP000287171"/>
    </source>
</evidence>
<evidence type="ECO:0000256" key="3">
    <source>
        <dbReference type="ARBA" id="ARBA00022840"/>
    </source>
</evidence>
<dbReference type="GO" id="GO:0051539">
    <property type="term" value="F:4 iron, 4 sulfur cluster binding"/>
    <property type="evidence" value="ECO:0007669"/>
    <property type="project" value="TreeGrafter"/>
</dbReference>
<evidence type="ECO:0000256" key="6">
    <source>
        <dbReference type="HAMAP-Rule" id="MF_02040"/>
    </source>
</evidence>
<keyword evidence="5 6" id="KW-0411">Iron-sulfur</keyword>
<evidence type="ECO:0000256" key="1">
    <source>
        <dbReference type="ARBA" id="ARBA00022723"/>
    </source>
</evidence>
<dbReference type="Gene3D" id="3.40.50.300">
    <property type="entry name" value="P-loop containing nucleotide triphosphate hydrolases"/>
    <property type="match status" value="1"/>
</dbReference>
<dbReference type="InterPro" id="IPR038062">
    <property type="entry name" value="ScdA-like_N_sf"/>
</dbReference>
<dbReference type="GO" id="GO:0016887">
    <property type="term" value="F:ATP hydrolysis activity"/>
    <property type="evidence" value="ECO:0007669"/>
    <property type="project" value="UniProtKB-UniRule"/>
</dbReference>
<dbReference type="InterPro" id="IPR000808">
    <property type="entry name" value="Mrp-like_CS"/>
</dbReference>
<dbReference type="InterPro" id="IPR033756">
    <property type="entry name" value="YlxH/NBP35"/>
</dbReference>
<evidence type="ECO:0000313" key="8">
    <source>
        <dbReference type="EMBL" id="GCE27489.1"/>
    </source>
</evidence>
<name>A0A402B847_9CHLR</name>
<dbReference type="Pfam" id="PF10609">
    <property type="entry name" value="ParA"/>
    <property type="match status" value="1"/>
</dbReference>
<comment type="function">
    <text evidence="6">Binds and transfers iron-sulfur (Fe-S) clusters to target apoproteins. Can hydrolyze ATP.</text>
</comment>
<accession>A0A402B847</accession>
<dbReference type="Gene3D" id="1.10.3910.10">
    <property type="entry name" value="SP0561-like"/>
    <property type="match status" value="1"/>
</dbReference>
<keyword evidence="1 6" id="KW-0479">Metal-binding</keyword>
<evidence type="ECO:0000256" key="5">
    <source>
        <dbReference type="ARBA" id="ARBA00023014"/>
    </source>
</evidence>
<dbReference type="Pfam" id="PF08984">
    <property type="entry name" value="DUF1858"/>
    <property type="match status" value="1"/>
</dbReference>
<keyword evidence="9" id="KW-1185">Reference proteome</keyword>
<evidence type="ECO:0000256" key="4">
    <source>
        <dbReference type="ARBA" id="ARBA00023004"/>
    </source>
</evidence>
<evidence type="ECO:0000256" key="2">
    <source>
        <dbReference type="ARBA" id="ARBA00022741"/>
    </source>
</evidence>
<dbReference type="InterPro" id="IPR023883">
    <property type="entry name" value="CHP03980_redox-disulphide"/>
</dbReference>
<dbReference type="NCBIfam" id="TIGR03980">
    <property type="entry name" value="prismane_assoc"/>
    <property type="match status" value="1"/>
</dbReference>
<evidence type="ECO:0000259" key="7">
    <source>
        <dbReference type="Pfam" id="PF08984"/>
    </source>
</evidence>
<organism evidence="8 9">
    <name type="scientific">Dictyobacter alpinus</name>
    <dbReference type="NCBI Taxonomy" id="2014873"/>
    <lineage>
        <taxon>Bacteria</taxon>
        <taxon>Bacillati</taxon>
        <taxon>Chloroflexota</taxon>
        <taxon>Ktedonobacteria</taxon>
        <taxon>Ktedonobacterales</taxon>
        <taxon>Dictyobacteraceae</taxon>
        <taxon>Dictyobacter</taxon>
    </lineage>
</organism>
<dbReference type="FunFam" id="3.40.50.300:FF:001119">
    <property type="entry name" value="Iron-sulfur cluster carrier protein"/>
    <property type="match status" value="1"/>
</dbReference>
<dbReference type="InterPro" id="IPR044304">
    <property type="entry name" value="NUBPL-like"/>
</dbReference>
<dbReference type="SUPFAM" id="SSF140683">
    <property type="entry name" value="SP0561-like"/>
    <property type="match status" value="1"/>
</dbReference>
<dbReference type="PANTHER" id="PTHR42961">
    <property type="entry name" value="IRON-SULFUR PROTEIN NUBPL"/>
    <property type="match status" value="1"/>
</dbReference>
<proteinExistence type="inferred from homology"/>